<dbReference type="Gene3D" id="3.30.420.10">
    <property type="entry name" value="Ribonuclease H-like superfamily/Ribonuclease H"/>
    <property type="match status" value="1"/>
</dbReference>
<feature type="region of interest" description="Disordered" evidence="13">
    <location>
        <begin position="785"/>
        <end position="810"/>
    </location>
</feature>
<dbReference type="InterPro" id="IPR041577">
    <property type="entry name" value="RT_RNaseH_2"/>
</dbReference>
<dbReference type="GO" id="GO:0004674">
    <property type="term" value="F:protein serine/threonine kinase activity"/>
    <property type="evidence" value="ECO:0007669"/>
    <property type="project" value="UniProtKB-KW"/>
</dbReference>
<evidence type="ECO:0000256" key="12">
    <source>
        <dbReference type="PROSITE-ProRule" id="PRU10141"/>
    </source>
</evidence>
<organism evidence="16">
    <name type="scientific">Fagus sylvatica</name>
    <name type="common">Beechnut</name>
    <dbReference type="NCBI Taxonomy" id="28930"/>
    <lineage>
        <taxon>Eukaryota</taxon>
        <taxon>Viridiplantae</taxon>
        <taxon>Streptophyta</taxon>
        <taxon>Embryophyta</taxon>
        <taxon>Tracheophyta</taxon>
        <taxon>Spermatophyta</taxon>
        <taxon>Magnoliopsida</taxon>
        <taxon>eudicotyledons</taxon>
        <taxon>Gunneridae</taxon>
        <taxon>Pentapetalae</taxon>
        <taxon>rosids</taxon>
        <taxon>fabids</taxon>
        <taxon>Fagales</taxon>
        <taxon>Fagaceae</taxon>
        <taxon>Fagus</taxon>
    </lineage>
</organism>
<dbReference type="InterPro" id="IPR000719">
    <property type="entry name" value="Prot_kinase_dom"/>
</dbReference>
<evidence type="ECO:0000256" key="8">
    <source>
        <dbReference type="ARBA" id="ARBA00022840"/>
    </source>
</evidence>
<dbReference type="InterPro" id="IPR025287">
    <property type="entry name" value="WAK_GUB"/>
</dbReference>
<dbReference type="PROSITE" id="PS50994">
    <property type="entry name" value="INTEGRASE"/>
    <property type="match status" value="1"/>
</dbReference>
<keyword evidence="11" id="KW-0325">Glycoprotein</keyword>
<dbReference type="PROSITE" id="PS00107">
    <property type="entry name" value="PROTEIN_KINASE_ATP"/>
    <property type="match status" value="1"/>
</dbReference>
<dbReference type="InterPro" id="IPR011009">
    <property type="entry name" value="Kinase-like_dom_sf"/>
</dbReference>
<dbReference type="SUPFAM" id="SSF53098">
    <property type="entry name" value="Ribonuclease H-like"/>
    <property type="match status" value="1"/>
</dbReference>
<dbReference type="InterPro" id="IPR008271">
    <property type="entry name" value="Ser/Thr_kinase_AS"/>
</dbReference>
<dbReference type="FunFam" id="3.30.200.20:FF:000178">
    <property type="entry name" value="serine/threonine-protein kinase PBS1-like"/>
    <property type="match status" value="1"/>
</dbReference>
<dbReference type="GO" id="GO:0005524">
    <property type="term" value="F:ATP binding"/>
    <property type="evidence" value="ECO:0007669"/>
    <property type="project" value="UniProtKB-UniRule"/>
</dbReference>
<evidence type="ECO:0000259" key="14">
    <source>
        <dbReference type="PROSITE" id="PS50011"/>
    </source>
</evidence>
<dbReference type="Gene3D" id="1.10.340.70">
    <property type="match status" value="1"/>
</dbReference>
<evidence type="ECO:0000256" key="5">
    <source>
        <dbReference type="ARBA" id="ARBA00022729"/>
    </source>
</evidence>
<dbReference type="Pfam" id="PF17921">
    <property type="entry name" value="Integrase_H2C2"/>
    <property type="match status" value="1"/>
</dbReference>
<keyword evidence="10" id="KW-0472">Membrane</keyword>
<proteinExistence type="predicted"/>
<dbReference type="CDD" id="cd00303">
    <property type="entry name" value="retropepsin_like"/>
    <property type="match status" value="1"/>
</dbReference>
<dbReference type="Gene3D" id="3.10.20.370">
    <property type="match status" value="1"/>
</dbReference>
<dbReference type="Pfam" id="PF13947">
    <property type="entry name" value="GUB_WAK_bind"/>
    <property type="match status" value="1"/>
</dbReference>
<keyword evidence="3" id="KW-0808">Transferase</keyword>
<evidence type="ECO:0000256" key="6">
    <source>
        <dbReference type="ARBA" id="ARBA00022741"/>
    </source>
</evidence>
<dbReference type="SUPFAM" id="SSF56672">
    <property type="entry name" value="DNA/RNA polymerases"/>
    <property type="match status" value="1"/>
</dbReference>
<dbReference type="Gene3D" id="3.30.200.20">
    <property type="entry name" value="Phosphorylase Kinase, domain 1"/>
    <property type="match status" value="1"/>
</dbReference>
<dbReference type="FunFam" id="1.10.510.10:FF:000590">
    <property type="entry name" value="PR5-like receptor kinase"/>
    <property type="match status" value="1"/>
</dbReference>
<dbReference type="GO" id="GO:0016020">
    <property type="term" value="C:membrane"/>
    <property type="evidence" value="ECO:0007669"/>
    <property type="project" value="UniProtKB-SubCell"/>
</dbReference>
<dbReference type="SUPFAM" id="SSF56112">
    <property type="entry name" value="Protein kinase-like (PK-like)"/>
    <property type="match status" value="1"/>
</dbReference>
<evidence type="ECO:0000256" key="2">
    <source>
        <dbReference type="ARBA" id="ARBA00022527"/>
    </source>
</evidence>
<evidence type="ECO:0000256" key="13">
    <source>
        <dbReference type="SAM" id="MobiDB-lite"/>
    </source>
</evidence>
<comment type="subcellular location">
    <subcellularLocation>
        <location evidence="1">Membrane</location>
        <topology evidence="1">Single-pass type I membrane protein</topology>
    </subcellularLocation>
</comment>
<evidence type="ECO:0000256" key="10">
    <source>
        <dbReference type="ARBA" id="ARBA00023136"/>
    </source>
</evidence>
<protein>
    <recommendedName>
        <fullName evidence="17">Integrase catalytic domain-containing protein</fullName>
    </recommendedName>
</protein>
<feature type="domain" description="Protein kinase" evidence="14">
    <location>
        <begin position="253"/>
        <end position="537"/>
    </location>
</feature>
<sequence length="1939" mass="222662">MGLYNRQPSHCGYPGFDLSCIDKNDTVLQLPTSVKASVKNIDYKSQLINVSDPDNCFPRKIRGLSLSSSPFQFNINEQDLRNFSLFKCTPGVYSCDDLEVDCLRSPGYQVCAVFSDDDIDDLPILSCTKMYSVSSVPLSIWDSPFVELKWSRPMCGHCEVKGKICRLKNNSTEFKTECINLHKDTKGKSTKIVTTGELFVGHLKFYVLFALYRVYRYDKIEKENQARIEKFLEDYIALKPTRYSYADVKRITNQFNEKLGQGAYGTVFKGKLSNEIHVAVKILISSKGNGEEFINEVGTMGRIHHVNVVRLVGFCADGFRRALVYEFLPNDSLEKFISSVDSNRFLGWDKLQDIALGIAKGIEYLHQGCDQRILHFDIKPHNVLLDHNFNPKISDFGLAKLCSKDQSAVSMTQARGTMGYIAPEVFSRNFGNVSYKSDVYSFGIMLLEMVGGRKNVDVTVNTSEIYFPEWIYNLLEQKEDLRVFVEDNGDAKIAKKLAIVGLWCIQWHPVDRPSMKVVVQMLEGEGDKLTMPPNPFASIGPTRINVSMHARRLNQDLEVIPELDVWVRNSKGRLETFETLFGSLFDTPTSSPTSSIMAEERVIPPEAPRMTMYQLLHPTQSSIPSCIMFPPNAPHVEIKQGLMAILPDFRGLENENPYVHVRAFEEVIGSFYAQNVIETAKLRFFPFSLKDKAKGWLYTVKPRSIGSWGEMTQEFYKKFFPPTRFKDTYNFCPTHGYDTWRLVSYFYEGLQPRDRQFVQIACGGEFLQKEPEDAMDYLDEIAENSNTWNGPSPLDSTDRNRSGATTSGGSIFKLREEDNLSAKISLLTKEIEALKLKGSRRVNAVYREEPMEACRICQELDHTTSDCKSLPQFLNVPEESDNVLNPPPPRNNFVPSSSSSRPPLEDVLGTFMQKQSEQNQRFETMFTRMDEEVRETKNHLAKLTNALSATEKGKLPSQTQPNPNNQSVKIVSKDNHEECKTVTILRSGKAIGEEMPTYAKVIKDLCTVKRKHHLKKTAFFTEQLADRSVRTPKGMVEDVLIKIENFYYPVDFIILDTEPTLHPDNGIPIILGRPFLATANALINCRNGRMKITFGSMTAELNIFNVMRQQLEDDECHYVNLIDTVVLEEEQVMAVNEPWRPRFEELPETKKKPMPSIISAALNEEQEGKLLCVLRDHKLALGWTIADIKGISPLICTHKIYLEDDCKTSREPQRRLNPTMKDVVKNEVIKLLDAGIIYPISDSKWVSPTQVVPKKSGITVVKNANDELIPTRLVTGWRMCIDYRKLNSATRKDHFPLPFIDQILEKVVAGHECVEKGLVLNWEKCHFMVTSGIVLGHVVSSKGIEESTFEWTESCEVAFKKLVQLLTSAPIMQAPDWSLPFEIMCDASDYAVGAVLGQRKDKKPHVIYYASRTLNSAQMNYTTTEKELLAVVFALDKFRSYLMGTSIVVFTDHAALRNSIFRSKTRKEWRMWWQIIYPRLTFEEVKEEIPIRDSFPDEQLFAITKLPWYAHIVNYLVKDFIPETWTAQDRRKFFVEVRNFYWDDPYLFKYCPDQILRRCIPDNETFSVIKFCHTEACGGHFSVKKTTAKILQCGFYWPTMFKDTHNFCKRCLECQKLGRVTRRNMMPMSPILEIEVFDCWGIDFMGPFPQSFGNLYILLAVDYVSKWVEAIACKVNDHKVVLKFLREHIFSRFGMPKAVISDNGKHFCNRPFEVLVKKYGVVHRLSTSYHPQTCGQVELANREIKQILEKTVSPNRKDWSLRLTDALWAYRTAYKGPLGMSPYRLVYGKPCHLPVEMEHRAYWAIKAFNFDLKEASELRKFQMSELEELRNEAYISTRHYKERMKLFHDKKIVRKTFEPNQTVLLYDSKLHTFSGKLRTRWDGPYIVKEVFDYGAVVIEDPRDGRILKVNGQRLRPYLGEVVPAEEITSLELPTYGDAS</sequence>
<dbReference type="InterPro" id="IPR017441">
    <property type="entry name" value="Protein_kinase_ATP_BS"/>
</dbReference>
<keyword evidence="8 12" id="KW-0067">ATP-binding</keyword>
<evidence type="ECO:0008006" key="17">
    <source>
        <dbReference type="Google" id="ProtNLM"/>
    </source>
</evidence>
<name>A0A2N9FX17_FAGSY</name>
<evidence type="ECO:0000256" key="11">
    <source>
        <dbReference type="ARBA" id="ARBA00023180"/>
    </source>
</evidence>
<dbReference type="InterPro" id="IPR005162">
    <property type="entry name" value="Retrotrans_gag_dom"/>
</dbReference>
<dbReference type="FunFam" id="3.10.20.370:FF:000001">
    <property type="entry name" value="Retrovirus-related Pol polyprotein from transposon 17.6-like protein"/>
    <property type="match status" value="1"/>
</dbReference>
<dbReference type="PROSITE" id="PS50011">
    <property type="entry name" value="PROTEIN_KINASE_DOM"/>
    <property type="match status" value="1"/>
</dbReference>
<feature type="domain" description="Integrase catalytic" evidence="15">
    <location>
        <begin position="1626"/>
        <end position="1790"/>
    </location>
</feature>
<dbReference type="InterPro" id="IPR001584">
    <property type="entry name" value="Integrase_cat-core"/>
</dbReference>
<gene>
    <name evidence="16" type="ORF">FSB_LOCUS19206</name>
</gene>
<dbReference type="PANTHER" id="PTHR27009">
    <property type="entry name" value="RUST RESISTANCE KINASE LR10-RELATED"/>
    <property type="match status" value="1"/>
</dbReference>
<dbReference type="CDD" id="cd09274">
    <property type="entry name" value="RNase_HI_RT_Ty3"/>
    <property type="match status" value="1"/>
</dbReference>
<evidence type="ECO:0000256" key="1">
    <source>
        <dbReference type="ARBA" id="ARBA00004479"/>
    </source>
</evidence>
<dbReference type="EMBL" id="OIVN01001219">
    <property type="protein sequence ID" value="SPC91324.1"/>
    <property type="molecule type" value="Genomic_DNA"/>
</dbReference>
<dbReference type="PROSITE" id="PS00108">
    <property type="entry name" value="PROTEIN_KINASE_ST"/>
    <property type="match status" value="1"/>
</dbReference>
<dbReference type="GO" id="GO:0003676">
    <property type="term" value="F:nucleic acid binding"/>
    <property type="evidence" value="ECO:0007669"/>
    <property type="project" value="InterPro"/>
</dbReference>
<accession>A0A2N9FX17</accession>
<reference evidence="16" key="1">
    <citation type="submission" date="2018-02" db="EMBL/GenBank/DDBJ databases">
        <authorList>
            <person name="Cohen D.B."/>
            <person name="Kent A.D."/>
        </authorList>
    </citation>
    <scope>NUCLEOTIDE SEQUENCE</scope>
</reference>
<evidence type="ECO:0000313" key="16">
    <source>
        <dbReference type="EMBL" id="SPC91324.1"/>
    </source>
</evidence>
<dbReference type="InterPro" id="IPR041588">
    <property type="entry name" value="Integrase_H2C2"/>
</dbReference>
<evidence type="ECO:0000256" key="7">
    <source>
        <dbReference type="ARBA" id="ARBA00022777"/>
    </source>
</evidence>
<dbReference type="Pfam" id="PF03732">
    <property type="entry name" value="Retrotrans_gag"/>
    <property type="match status" value="1"/>
</dbReference>
<dbReference type="InterPro" id="IPR021109">
    <property type="entry name" value="Peptidase_aspartic_dom_sf"/>
</dbReference>
<dbReference type="GO" id="GO:0015074">
    <property type="term" value="P:DNA integration"/>
    <property type="evidence" value="ECO:0007669"/>
    <property type="project" value="InterPro"/>
</dbReference>
<dbReference type="GO" id="GO:0030247">
    <property type="term" value="F:polysaccharide binding"/>
    <property type="evidence" value="ECO:0007669"/>
    <property type="project" value="InterPro"/>
</dbReference>
<evidence type="ECO:0000256" key="9">
    <source>
        <dbReference type="ARBA" id="ARBA00022989"/>
    </source>
</evidence>
<dbReference type="Pfam" id="PF00069">
    <property type="entry name" value="Pkinase"/>
    <property type="match status" value="1"/>
</dbReference>
<dbReference type="Gene3D" id="1.10.510.10">
    <property type="entry name" value="Transferase(Phosphotransferase) domain 1"/>
    <property type="match status" value="1"/>
</dbReference>
<evidence type="ECO:0000256" key="4">
    <source>
        <dbReference type="ARBA" id="ARBA00022692"/>
    </source>
</evidence>
<dbReference type="Gene3D" id="3.10.10.10">
    <property type="entry name" value="HIV Type 1 Reverse Transcriptase, subunit A, domain 1"/>
    <property type="match status" value="1"/>
</dbReference>
<dbReference type="Gene3D" id="2.40.70.10">
    <property type="entry name" value="Acid Proteases"/>
    <property type="match status" value="1"/>
</dbReference>
<dbReference type="Pfam" id="PF00665">
    <property type="entry name" value="rve"/>
    <property type="match status" value="1"/>
</dbReference>
<evidence type="ECO:0000259" key="15">
    <source>
        <dbReference type="PROSITE" id="PS50994"/>
    </source>
</evidence>
<keyword evidence="6 12" id="KW-0547">Nucleotide-binding</keyword>
<dbReference type="InterPro" id="IPR036397">
    <property type="entry name" value="RNaseH_sf"/>
</dbReference>
<keyword evidence="9" id="KW-1133">Transmembrane helix</keyword>
<dbReference type="SMART" id="SM00220">
    <property type="entry name" value="S_TKc"/>
    <property type="match status" value="1"/>
</dbReference>
<dbReference type="Pfam" id="PF17919">
    <property type="entry name" value="RT_RNaseH_2"/>
    <property type="match status" value="1"/>
</dbReference>
<keyword evidence="5" id="KW-0732">Signal</keyword>
<keyword evidence="2" id="KW-0723">Serine/threonine-protein kinase</keyword>
<evidence type="ECO:0000256" key="3">
    <source>
        <dbReference type="ARBA" id="ARBA00022679"/>
    </source>
</evidence>
<dbReference type="InterPro" id="IPR045874">
    <property type="entry name" value="LRK10/LRL21-25-like"/>
</dbReference>
<keyword evidence="4" id="KW-0812">Transmembrane</keyword>
<feature type="binding site" evidence="12">
    <location>
        <position position="281"/>
    </location>
    <ligand>
        <name>ATP</name>
        <dbReference type="ChEBI" id="CHEBI:30616"/>
    </ligand>
</feature>
<dbReference type="InterPro" id="IPR012337">
    <property type="entry name" value="RNaseH-like_sf"/>
</dbReference>
<dbReference type="InterPro" id="IPR043502">
    <property type="entry name" value="DNA/RNA_pol_sf"/>
</dbReference>
<keyword evidence="7" id="KW-0418">Kinase</keyword>